<evidence type="ECO:0000313" key="4">
    <source>
        <dbReference type="Proteomes" id="UP000663832"/>
    </source>
</evidence>
<dbReference type="OrthoDB" id="294696at2759"/>
<dbReference type="Gene3D" id="3.40.30.10">
    <property type="entry name" value="Glutaredoxin"/>
    <property type="match status" value="1"/>
</dbReference>
<name>A0A816CEL9_9BILA</name>
<accession>A0A816CEL9</accession>
<feature type="non-terminal residue" evidence="3">
    <location>
        <position position="1"/>
    </location>
</feature>
<evidence type="ECO:0000313" key="2">
    <source>
        <dbReference type="EMBL" id="CAF1420496.1"/>
    </source>
</evidence>
<gene>
    <name evidence="2" type="ORF">BJG266_LOCUS38748</name>
    <name evidence="3" type="ORF">QVE165_LOCUS55606</name>
</gene>
<dbReference type="EMBL" id="CAJNOI010001526">
    <property type="protein sequence ID" value="CAF1420496.1"/>
    <property type="molecule type" value="Genomic_DNA"/>
</dbReference>
<dbReference type="EMBL" id="CAJNOM010001846">
    <property type="protein sequence ID" value="CAF1620588.1"/>
    <property type="molecule type" value="Genomic_DNA"/>
</dbReference>
<comment type="caution">
    <text evidence="3">The sequence shown here is derived from an EMBL/GenBank/DDBJ whole genome shotgun (WGS) entry which is preliminary data.</text>
</comment>
<dbReference type="Proteomes" id="UP000663877">
    <property type="component" value="Unassembled WGS sequence"/>
</dbReference>
<protein>
    <submittedName>
        <fullName evidence="3">Uncharacterized protein</fullName>
    </submittedName>
</protein>
<feature type="compositionally biased region" description="Basic and acidic residues" evidence="1">
    <location>
        <begin position="1"/>
        <end position="17"/>
    </location>
</feature>
<reference evidence="3" key="1">
    <citation type="submission" date="2021-02" db="EMBL/GenBank/DDBJ databases">
        <authorList>
            <person name="Nowell W R."/>
        </authorList>
    </citation>
    <scope>NUCLEOTIDE SEQUENCE</scope>
</reference>
<sequence>KSVDSKSKNVESDKSKDLSSINNDISGKNANKFLEVNHVSSPPESVFIHLSPSRSRYSFRDEL</sequence>
<evidence type="ECO:0000313" key="3">
    <source>
        <dbReference type="EMBL" id="CAF1620588.1"/>
    </source>
</evidence>
<organism evidence="3 4">
    <name type="scientific">Adineta steineri</name>
    <dbReference type="NCBI Taxonomy" id="433720"/>
    <lineage>
        <taxon>Eukaryota</taxon>
        <taxon>Metazoa</taxon>
        <taxon>Spiralia</taxon>
        <taxon>Gnathifera</taxon>
        <taxon>Rotifera</taxon>
        <taxon>Eurotatoria</taxon>
        <taxon>Bdelloidea</taxon>
        <taxon>Adinetida</taxon>
        <taxon>Adinetidae</taxon>
        <taxon>Adineta</taxon>
    </lineage>
</organism>
<dbReference type="Proteomes" id="UP000663832">
    <property type="component" value="Unassembled WGS sequence"/>
</dbReference>
<feature type="region of interest" description="Disordered" evidence="1">
    <location>
        <begin position="1"/>
        <end position="24"/>
    </location>
</feature>
<evidence type="ECO:0000256" key="1">
    <source>
        <dbReference type="SAM" id="MobiDB-lite"/>
    </source>
</evidence>
<keyword evidence="4" id="KW-1185">Reference proteome</keyword>
<proteinExistence type="predicted"/>
<dbReference type="AlphaFoldDB" id="A0A816CEL9"/>